<gene>
    <name evidence="2" type="ORF">E2562_021384</name>
</gene>
<accession>A0A6G1EXJ1</accession>
<dbReference type="Proteomes" id="UP000479710">
    <property type="component" value="Unassembled WGS sequence"/>
</dbReference>
<sequence>MAEAECEVDWVMLDSDNPTDSSDDDLIVALSNSCTIPAASDSDENDEESDVEGDLEEELPRPPPPRPLSGLFYHTVSSTRGLVCVRDETTGSYYVTNPATFRRVRLTRHARIHSAFGDLAVVVTFEEPYLERPTAGEASILMMMMIHSGDLPVLQFSLHQSAVKSQEIGSPCKAWLSIRGWRGTMAQFLNTGVDVDLGVVNRLRRKRRKNESNDKKECKVLV</sequence>
<comment type="caution">
    <text evidence="2">The sequence shown here is derived from an EMBL/GenBank/DDBJ whole genome shotgun (WGS) entry which is preliminary data.</text>
</comment>
<dbReference type="EMBL" id="SPHZ02000002">
    <property type="protein sequence ID" value="KAF0929356.1"/>
    <property type="molecule type" value="Genomic_DNA"/>
</dbReference>
<keyword evidence="3" id="KW-1185">Reference proteome</keyword>
<organism evidence="2 3">
    <name type="scientific">Oryza meyeriana var. granulata</name>
    <dbReference type="NCBI Taxonomy" id="110450"/>
    <lineage>
        <taxon>Eukaryota</taxon>
        <taxon>Viridiplantae</taxon>
        <taxon>Streptophyta</taxon>
        <taxon>Embryophyta</taxon>
        <taxon>Tracheophyta</taxon>
        <taxon>Spermatophyta</taxon>
        <taxon>Magnoliopsida</taxon>
        <taxon>Liliopsida</taxon>
        <taxon>Poales</taxon>
        <taxon>Poaceae</taxon>
        <taxon>BOP clade</taxon>
        <taxon>Oryzoideae</taxon>
        <taxon>Oryzeae</taxon>
        <taxon>Oryzinae</taxon>
        <taxon>Oryza</taxon>
        <taxon>Oryza meyeriana</taxon>
    </lineage>
</organism>
<evidence type="ECO:0000313" key="2">
    <source>
        <dbReference type="EMBL" id="KAF0929356.1"/>
    </source>
</evidence>
<protein>
    <submittedName>
        <fullName evidence="2">Uncharacterized protein</fullName>
    </submittedName>
</protein>
<dbReference type="AlphaFoldDB" id="A0A6G1EXJ1"/>
<evidence type="ECO:0000256" key="1">
    <source>
        <dbReference type="SAM" id="MobiDB-lite"/>
    </source>
</evidence>
<reference evidence="2 3" key="1">
    <citation type="submission" date="2019-11" db="EMBL/GenBank/DDBJ databases">
        <title>Whole genome sequence of Oryza granulata.</title>
        <authorList>
            <person name="Li W."/>
        </authorList>
    </citation>
    <scope>NUCLEOTIDE SEQUENCE [LARGE SCALE GENOMIC DNA]</scope>
    <source>
        <strain evidence="3">cv. Menghai</strain>
        <tissue evidence="2">Leaf</tissue>
    </source>
</reference>
<name>A0A6G1EXJ1_9ORYZ</name>
<feature type="compositionally biased region" description="Acidic residues" evidence="1">
    <location>
        <begin position="41"/>
        <end position="57"/>
    </location>
</feature>
<evidence type="ECO:0000313" key="3">
    <source>
        <dbReference type="Proteomes" id="UP000479710"/>
    </source>
</evidence>
<proteinExistence type="predicted"/>
<feature type="region of interest" description="Disordered" evidence="1">
    <location>
        <begin position="1"/>
        <end position="67"/>
    </location>
</feature>